<name>A0A074MI84_9SPHN</name>
<dbReference type="InterPro" id="IPR009875">
    <property type="entry name" value="PilZ_domain"/>
</dbReference>
<sequence length="138" mass="14899">MGISENLESVERRYARRRHINMGAVLKGTDGAEYRGTIRNISETGCLFGCDGAAGPTPGAHYSLRIEGLEVQVVCAAWSEDGHAGLELAEPLHPAVVDDLVRAALLALAANARQDRQGNRERLEDLPPLSRGRRGSLL</sequence>
<dbReference type="Gene3D" id="2.40.10.220">
    <property type="entry name" value="predicted glycosyltransferase like domains"/>
    <property type="match status" value="1"/>
</dbReference>
<feature type="domain" description="PilZ" evidence="2">
    <location>
        <begin position="12"/>
        <end position="73"/>
    </location>
</feature>
<dbReference type="PATRIC" id="fig|39960.10.peg.2697"/>
<dbReference type="EMBL" id="JMIX01000006">
    <property type="protein sequence ID" value="KEO93179.1"/>
    <property type="molecule type" value="Genomic_DNA"/>
</dbReference>
<dbReference type="AlphaFoldDB" id="A0A074MI84"/>
<evidence type="ECO:0000313" key="4">
    <source>
        <dbReference type="Proteomes" id="UP000027866"/>
    </source>
</evidence>
<accession>A0A074MI84</accession>
<feature type="region of interest" description="Disordered" evidence="1">
    <location>
        <begin position="116"/>
        <end position="138"/>
    </location>
</feature>
<comment type="caution">
    <text evidence="3">The sequence shown here is derived from an EMBL/GenBank/DDBJ whole genome shotgun (WGS) entry which is preliminary data.</text>
</comment>
<dbReference type="RefSeq" id="WP_034903048.1">
    <property type="nucleotide sequence ID" value="NZ_CP017057.1"/>
</dbReference>
<feature type="compositionally biased region" description="Basic and acidic residues" evidence="1">
    <location>
        <begin position="116"/>
        <end position="125"/>
    </location>
</feature>
<proteinExistence type="predicted"/>
<evidence type="ECO:0000259" key="2">
    <source>
        <dbReference type="Pfam" id="PF07238"/>
    </source>
</evidence>
<dbReference type="KEGG" id="elq:Ga0102493_11448"/>
<dbReference type="SUPFAM" id="SSF141371">
    <property type="entry name" value="PilZ domain-like"/>
    <property type="match status" value="1"/>
</dbReference>
<protein>
    <recommendedName>
        <fullName evidence="2">PilZ domain-containing protein</fullName>
    </recommendedName>
</protein>
<dbReference type="OrthoDB" id="9794070at2"/>
<dbReference type="Pfam" id="PF07238">
    <property type="entry name" value="PilZ"/>
    <property type="match status" value="1"/>
</dbReference>
<evidence type="ECO:0000313" key="3">
    <source>
        <dbReference type="EMBL" id="KEO93179.1"/>
    </source>
</evidence>
<reference evidence="3 4" key="1">
    <citation type="submission" date="2014-04" db="EMBL/GenBank/DDBJ databases">
        <title>A comprehensive comparison of genomes of Erythrobacter spp. Strains.</title>
        <authorList>
            <person name="Zheng Q."/>
        </authorList>
    </citation>
    <scope>NUCLEOTIDE SEQUENCE [LARGE SCALE GENOMIC DNA]</scope>
    <source>
        <strain evidence="3 4">DSM 8509</strain>
    </source>
</reference>
<gene>
    <name evidence="3" type="ORF">EH32_10640</name>
</gene>
<dbReference type="GO" id="GO:0035438">
    <property type="term" value="F:cyclic-di-GMP binding"/>
    <property type="evidence" value="ECO:0007669"/>
    <property type="project" value="InterPro"/>
</dbReference>
<evidence type="ECO:0000256" key="1">
    <source>
        <dbReference type="SAM" id="MobiDB-lite"/>
    </source>
</evidence>
<dbReference type="Proteomes" id="UP000027866">
    <property type="component" value="Unassembled WGS sequence"/>
</dbReference>
<organism evidence="3 4">
    <name type="scientific">Erythrobacter litoralis</name>
    <dbReference type="NCBI Taxonomy" id="39960"/>
    <lineage>
        <taxon>Bacteria</taxon>
        <taxon>Pseudomonadati</taxon>
        <taxon>Pseudomonadota</taxon>
        <taxon>Alphaproteobacteria</taxon>
        <taxon>Sphingomonadales</taxon>
        <taxon>Erythrobacteraceae</taxon>
        <taxon>Erythrobacter/Porphyrobacter group</taxon>
        <taxon>Erythrobacter</taxon>
    </lineage>
</organism>
<keyword evidence="4" id="KW-1185">Reference proteome</keyword>